<accession>A0A8J8TAB8</accession>
<proteinExistence type="predicted"/>
<dbReference type="EMBL" id="RRYP01000617">
    <property type="protein sequence ID" value="TNV87123.1"/>
    <property type="molecule type" value="Genomic_DNA"/>
</dbReference>
<dbReference type="Proteomes" id="UP000785679">
    <property type="component" value="Unassembled WGS sequence"/>
</dbReference>
<evidence type="ECO:0000313" key="2">
    <source>
        <dbReference type="Proteomes" id="UP000785679"/>
    </source>
</evidence>
<keyword evidence="2" id="KW-1185">Reference proteome</keyword>
<sequence length="81" mass="9636">MPFRNQLQLTSTVQPPSISHAYCEKDIPRSREQRNFSTWCLHSNFLRSLHLSLLKSYITLSILNYKIIKFNVRWFSDANHP</sequence>
<protein>
    <submittedName>
        <fullName evidence="1">Uncharacterized protein</fullName>
    </submittedName>
</protein>
<comment type="caution">
    <text evidence="1">The sequence shown here is derived from an EMBL/GenBank/DDBJ whole genome shotgun (WGS) entry which is preliminary data.</text>
</comment>
<gene>
    <name evidence="1" type="ORF">FGO68_gene5567</name>
</gene>
<organism evidence="1 2">
    <name type="scientific">Halteria grandinella</name>
    <dbReference type="NCBI Taxonomy" id="5974"/>
    <lineage>
        <taxon>Eukaryota</taxon>
        <taxon>Sar</taxon>
        <taxon>Alveolata</taxon>
        <taxon>Ciliophora</taxon>
        <taxon>Intramacronucleata</taxon>
        <taxon>Spirotrichea</taxon>
        <taxon>Stichotrichia</taxon>
        <taxon>Sporadotrichida</taxon>
        <taxon>Halteriidae</taxon>
        <taxon>Halteria</taxon>
    </lineage>
</organism>
<evidence type="ECO:0000313" key="1">
    <source>
        <dbReference type="EMBL" id="TNV87123.1"/>
    </source>
</evidence>
<name>A0A8J8TAB8_HALGN</name>
<dbReference type="AlphaFoldDB" id="A0A8J8TAB8"/>
<reference evidence="1" key="1">
    <citation type="submission" date="2019-06" db="EMBL/GenBank/DDBJ databases">
        <authorList>
            <person name="Zheng W."/>
        </authorList>
    </citation>
    <scope>NUCLEOTIDE SEQUENCE</scope>
    <source>
        <strain evidence="1">QDHG01</strain>
    </source>
</reference>